<keyword evidence="3" id="KW-0862">Zinc</keyword>
<dbReference type="GO" id="GO:0005634">
    <property type="term" value="C:nucleus"/>
    <property type="evidence" value="ECO:0007669"/>
    <property type="project" value="UniProtKB-SubCell"/>
</dbReference>
<evidence type="ECO:0000256" key="7">
    <source>
        <dbReference type="ARBA" id="ARBA00023242"/>
    </source>
</evidence>
<keyword evidence="7" id="KW-0539">Nucleus</keyword>
<feature type="region of interest" description="Disordered" evidence="8">
    <location>
        <begin position="143"/>
        <end position="200"/>
    </location>
</feature>
<dbReference type="InterPro" id="IPR051711">
    <property type="entry name" value="Stress_Response_Reg"/>
</dbReference>
<dbReference type="PANTHER" id="PTHR47540">
    <property type="entry name" value="THIAMINE REPRESSIBLE GENES REGULATORY PROTEIN THI5"/>
    <property type="match status" value="1"/>
</dbReference>
<keyword evidence="5" id="KW-0238">DNA-binding</keyword>
<dbReference type="PROSITE" id="PS00463">
    <property type="entry name" value="ZN2_CY6_FUNGAL_1"/>
    <property type="match status" value="1"/>
</dbReference>
<name>A0A9W7SM66_9PEZI</name>
<dbReference type="AlphaFoldDB" id="A0A9W7SM66"/>
<dbReference type="Pfam" id="PF00172">
    <property type="entry name" value="Zn_clus"/>
    <property type="match status" value="1"/>
</dbReference>
<feature type="region of interest" description="Disordered" evidence="8">
    <location>
        <begin position="1"/>
        <end position="56"/>
    </location>
</feature>
<dbReference type="GO" id="GO:0043565">
    <property type="term" value="F:sequence-specific DNA binding"/>
    <property type="evidence" value="ECO:0007669"/>
    <property type="project" value="TreeGrafter"/>
</dbReference>
<evidence type="ECO:0000256" key="4">
    <source>
        <dbReference type="ARBA" id="ARBA00023015"/>
    </source>
</evidence>
<feature type="compositionally biased region" description="Low complexity" evidence="8">
    <location>
        <begin position="34"/>
        <end position="50"/>
    </location>
</feature>
<dbReference type="OrthoDB" id="422427at2759"/>
<feature type="compositionally biased region" description="Low complexity" evidence="8">
    <location>
        <begin position="725"/>
        <end position="738"/>
    </location>
</feature>
<dbReference type="InterPro" id="IPR007219">
    <property type="entry name" value="XnlR_reg_dom"/>
</dbReference>
<dbReference type="CDD" id="cd00067">
    <property type="entry name" value="GAL4"/>
    <property type="match status" value="1"/>
</dbReference>
<evidence type="ECO:0000256" key="5">
    <source>
        <dbReference type="ARBA" id="ARBA00023125"/>
    </source>
</evidence>
<dbReference type="InterPro" id="IPR001138">
    <property type="entry name" value="Zn2Cys6_DnaBD"/>
</dbReference>
<dbReference type="Pfam" id="PF04082">
    <property type="entry name" value="Fungal_trans"/>
    <property type="match status" value="1"/>
</dbReference>
<evidence type="ECO:0000313" key="11">
    <source>
        <dbReference type="Proteomes" id="UP001138500"/>
    </source>
</evidence>
<protein>
    <submittedName>
        <fullName evidence="10">Fungal specific transcription factor domain</fullName>
    </submittedName>
</protein>
<keyword evidence="2" id="KW-0479">Metal-binding</keyword>
<feature type="compositionally biased region" description="Low complexity" evidence="8">
    <location>
        <begin position="155"/>
        <end position="191"/>
    </location>
</feature>
<dbReference type="GO" id="GO:0000981">
    <property type="term" value="F:DNA-binding transcription factor activity, RNA polymerase II-specific"/>
    <property type="evidence" value="ECO:0007669"/>
    <property type="project" value="InterPro"/>
</dbReference>
<feature type="region of interest" description="Disordered" evidence="8">
    <location>
        <begin position="261"/>
        <end position="283"/>
    </location>
</feature>
<reference evidence="10 11" key="2">
    <citation type="journal article" date="2021" name="Curr. Genet.">
        <title>Genetic response to nitrogen starvation in the aggressive Eucalyptus foliar pathogen Teratosphaeria destructans.</title>
        <authorList>
            <person name="Havenga M."/>
            <person name="Wingfield B.D."/>
            <person name="Wingfield M.J."/>
            <person name="Dreyer L.L."/>
            <person name="Roets F."/>
            <person name="Aylward J."/>
        </authorList>
    </citation>
    <scope>NUCLEOTIDE SEQUENCE [LARGE SCALE GENOMIC DNA]</scope>
    <source>
        <strain evidence="10">CMW44962</strain>
    </source>
</reference>
<dbReference type="GO" id="GO:0006351">
    <property type="term" value="P:DNA-templated transcription"/>
    <property type="evidence" value="ECO:0007669"/>
    <property type="project" value="InterPro"/>
</dbReference>
<comment type="caution">
    <text evidence="10">The sequence shown here is derived from an EMBL/GenBank/DDBJ whole genome shotgun (WGS) entry which is preliminary data.</text>
</comment>
<proteinExistence type="predicted"/>
<evidence type="ECO:0000313" key="10">
    <source>
        <dbReference type="EMBL" id="KAH9823592.1"/>
    </source>
</evidence>
<dbReference type="PROSITE" id="PS50048">
    <property type="entry name" value="ZN2_CY6_FUNGAL_2"/>
    <property type="match status" value="1"/>
</dbReference>
<dbReference type="GO" id="GO:0045944">
    <property type="term" value="P:positive regulation of transcription by RNA polymerase II"/>
    <property type="evidence" value="ECO:0007669"/>
    <property type="project" value="TreeGrafter"/>
</dbReference>
<dbReference type="InterPro" id="IPR036864">
    <property type="entry name" value="Zn2-C6_fun-type_DNA-bd_sf"/>
</dbReference>
<dbReference type="SMART" id="SM00906">
    <property type="entry name" value="Fungal_trans"/>
    <property type="match status" value="1"/>
</dbReference>
<evidence type="ECO:0000259" key="9">
    <source>
        <dbReference type="PROSITE" id="PS50048"/>
    </source>
</evidence>
<feature type="domain" description="Zn(2)-C6 fungal-type" evidence="9">
    <location>
        <begin position="65"/>
        <end position="94"/>
    </location>
</feature>
<dbReference type="CDD" id="cd12148">
    <property type="entry name" value="fungal_TF_MHR"/>
    <property type="match status" value="1"/>
</dbReference>
<gene>
    <name evidence="10" type="ORF">Tdes44962_MAKER10267</name>
</gene>
<dbReference type="Proteomes" id="UP001138500">
    <property type="component" value="Unassembled WGS sequence"/>
</dbReference>
<keyword evidence="11" id="KW-1185">Reference proteome</keyword>
<evidence type="ECO:0000256" key="1">
    <source>
        <dbReference type="ARBA" id="ARBA00004123"/>
    </source>
</evidence>
<reference evidence="10 11" key="1">
    <citation type="journal article" date="2018" name="IMA Fungus">
        <title>IMA Genome-F 10: Nine draft genome sequences of Claviceps purpurea s.lat., including C. arundinis, C. humidiphila, and C. cf. spartinae, pseudomolecules for the pitch canker pathogen Fusarium circinatum, draft genome of Davidsoniella eucalypti, Grosmannia galeiformis, Quambalaria eucalypti, and Teratosphaeria destructans.</title>
        <authorList>
            <person name="Wingfield B.D."/>
            <person name="Liu M."/>
            <person name="Nguyen H.D."/>
            <person name="Lane F.A."/>
            <person name="Morgan S.W."/>
            <person name="De Vos L."/>
            <person name="Wilken P.M."/>
            <person name="Duong T.A."/>
            <person name="Aylward J."/>
            <person name="Coetzee M.P."/>
            <person name="Dadej K."/>
            <person name="De Beer Z.W."/>
            <person name="Findlay W."/>
            <person name="Havenga M."/>
            <person name="Kolarik M."/>
            <person name="Menzies J.G."/>
            <person name="Naidoo K."/>
            <person name="Pochopski O."/>
            <person name="Shoukouhi P."/>
            <person name="Santana Q.C."/>
            <person name="Seifert K.A."/>
            <person name="Soal N."/>
            <person name="Steenkamp E.T."/>
            <person name="Tatham C.T."/>
            <person name="van der Nest M.A."/>
            <person name="Wingfield M.J."/>
        </authorList>
    </citation>
    <scope>NUCLEOTIDE SEQUENCE [LARGE SCALE GENOMIC DNA]</scope>
    <source>
        <strain evidence="10">CMW44962</strain>
    </source>
</reference>
<evidence type="ECO:0000256" key="3">
    <source>
        <dbReference type="ARBA" id="ARBA00022833"/>
    </source>
</evidence>
<evidence type="ECO:0000256" key="8">
    <source>
        <dbReference type="SAM" id="MobiDB-lite"/>
    </source>
</evidence>
<feature type="region of interest" description="Disordered" evidence="8">
    <location>
        <begin position="712"/>
        <end position="741"/>
    </location>
</feature>
<organism evidence="10 11">
    <name type="scientific">Teratosphaeria destructans</name>
    <dbReference type="NCBI Taxonomy" id="418781"/>
    <lineage>
        <taxon>Eukaryota</taxon>
        <taxon>Fungi</taxon>
        <taxon>Dikarya</taxon>
        <taxon>Ascomycota</taxon>
        <taxon>Pezizomycotina</taxon>
        <taxon>Dothideomycetes</taxon>
        <taxon>Dothideomycetidae</taxon>
        <taxon>Mycosphaerellales</taxon>
        <taxon>Teratosphaeriaceae</taxon>
        <taxon>Teratosphaeria</taxon>
    </lineage>
</organism>
<sequence>MSQPSPEDYDEHLTDGEASNDEELDSKQTRDASHTSPSSASNAATGNASAVKPLHLQKRRRVTRACDECRRKKIKCDGKQPCTHCTVYSYDCTYDQPSNRRRNPAPQYVENLEHRVHRAETLLHILIPNLDLNDPGIDAAVAQGWIPGAPGRGDPVAGQQPGQQPLQLPQPTQQQQQQQQSTPVSQNQPNPTDRHPGPETHLHSMVRAVAQMDMDEQGHWDYHGHSSGLSFVRRMREQVGSLMGPDTFSTPFVKTRPMSQLLDSPRSGAASPSEMSPGGTDLPPRDYARQYCSNAVDDAAALLRVVHKPTFWQSFERLYNTSPDNYTNDDNIFLPLFHSAMALGHLFAKDEQSTLSQHGYENAIQQGFTHFKIARQLMDVCDCRDLTSIQAVVMMILFLQSSAKLSQCYAYVGVALRAALRMGLHRAYVGQFNPLEAESRKRVFWVVRKMDIYVGAMLGLPQTLSDEDIDQELPLEVDDEYVTTTGIEPMPEGTVSLMTAFNSHTRLVQILSKIVRKIYPIKTPSDTPDKSYSIPFSVIRELEDDLESWKQSLPAVFNSSTPGVQPQYKRIQQLLRLAYAHAQIMLYRPFLHFVCVDKRSQGVEGRAYACGASYVNVSRNMIHITSHMKREGLLNGAYWFVMYTTFFAIMSLIYYAAENQENPTTQAVIKDALEGRQTLAELANRSMAADRCTATLTSVFAQLPAWMQEGQQNPMLSRKRQHDASSSSLPSNTTVSQSQPDVSMFAQPTPNVGAKRASTFPRHGQQITMPQNSYTQSWNAPGTAPFGAQTPTGSFDPQIFGRWNEQQSSTAMSNGVHGFQLPQNISTPDLPDLSAMMYPTADEPFAYPNQPLTTFESDPQYSRGNPLRDAQIYSVGESTPAMAATSSRSHEDSLEANYLALPPYIDQKQAPQYRQQGYGLPPEAVANYTNGGPMGVMDATSMANGLPNGTWPSHPAPSHNMPNINIQEIFGGAEWNPGYSQPGFPS</sequence>
<dbReference type="PANTHER" id="PTHR47540:SF1">
    <property type="entry name" value="ACTIVATOR OF STRESS GENES 1-RELATED"/>
    <property type="match status" value="1"/>
</dbReference>
<dbReference type="EMBL" id="RIBY02002197">
    <property type="protein sequence ID" value="KAH9823592.1"/>
    <property type="molecule type" value="Genomic_DNA"/>
</dbReference>
<accession>A0A9W7SM66</accession>
<evidence type="ECO:0000256" key="2">
    <source>
        <dbReference type="ARBA" id="ARBA00022723"/>
    </source>
</evidence>
<dbReference type="SMART" id="SM00066">
    <property type="entry name" value="GAL4"/>
    <property type="match status" value="1"/>
</dbReference>
<keyword evidence="6" id="KW-0804">Transcription</keyword>
<comment type="subcellular location">
    <subcellularLocation>
        <location evidence="1">Nucleus</location>
    </subcellularLocation>
</comment>
<dbReference type="SUPFAM" id="SSF57701">
    <property type="entry name" value="Zn2/Cys6 DNA-binding domain"/>
    <property type="match status" value="1"/>
</dbReference>
<keyword evidence="4" id="KW-0805">Transcription regulation</keyword>
<dbReference type="GO" id="GO:0008270">
    <property type="term" value="F:zinc ion binding"/>
    <property type="evidence" value="ECO:0007669"/>
    <property type="project" value="InterPro"/>
</dbReference>
<dbReference type="Gene3D" id="4.10.240.10">
    <property type="entry name" value="Zn(2)-C6 fungal-type DNA-binding domain"/>
    <property type="match status" value="1"/>
</dbReference>
<evidence type="ECO:0000256" key="6">
    <source>
        <dbReference type="ARBA" id="ARBA00023163"/>
    </source>
</evidence>